<accession>A0AAV1IK57</accession>
<proteinExistence type="predicted"/>
<comment type="caution">
    <text evidence="2">The sequence shown here is derived from an EMBL/GenBank/DDBJ whole genome shotgun (WGS) entry which is preliminary data.</text>
</comment>
<feature type="signal peptide" evidence="1">
    <location>
        <begin position="1"/>
        <end position="15"/>
    </location>
</feature>
<gene>
    <name evidence="2" type="ORF">CVIRNUC_010242</name>
</gene>
<feature type="chain" id="PRO_5043841553" description="Secreted protein" evidence="1">
    <location>
        <begin position="16"/>
        <end position="109"/>
    </location>
</feature>
<evidence type="ECO:0000256" key="1">
    <source>
        <dbReference type="SAM" id="SignalP"/>
    </source>
</evidence>
<organism evidence="2 3">
    <name type="scientific">Coccomyxa viridis</name>
    <dbReference type="NCBI Taxonomy" id="1274662"/>
    <lineage>
        <taxon>Eukaryota</taxon>
        <taxon>Viridiplantae</taxon>
        <taxon>Chlorophyta</taxon>
        <taxon>core chlorophytes</taxon>
        <taxon>Trebouxiophyceae</taxon>
        <taxon>Trebouxiophyceae incertae sedis</taxon>
        <taxon>Coccomyxaceae</taxon>
        <taxon>Coccomyxa</taxon>
    </lineage>
</organism>
<keyword evidence="1" id="KW-0732">Signal</keyword>
<evidence type="ECO:0000313" key="2">
    <source>
        <dbReference type="EMBL" id="CAK0787026.1"/>
    </source>
</evidence>
<protein>
    <recommendedName>
        <fullName evidence="4">Secreted protein</fullName>
    </recommendedName>
</protein>
<sequence length="109" mass="11854">MRLRVLGWEASVLLGAVSPGLPYHGSEVRAPVTAMLLTCARTPNASTEVQATVLTNKAVVREVCMSQRVWPAAINGLHKTWLSEGCQMTFNIPDDCQQRGPHAEDHSSV</sequence>
<dbReference type="AlphaFoldDB" id="A0AAV1IK57"/>
<evidence type="ECO:0000313" key="3">
    <source>
        <dbReference type="Proteomes" id="UP001314263"/>
    </source>
</evidence>
<name>A0AAV1IK57_9CHLO</name>
<dbReference type="Proteomes" id="UP001314263">
    <property type="component" value="Unassembled WGS sequence"/>
</dbReference>
<dbReference type="EMBL" id="CAUYUE010000016">
    <property type="protein sequence ID" value="CAK0787026.1"/>
    <property type="molecule type" value="Genomic_DNA"/>
</dbReference>
<keyword evidence="3" id="KW-1185">Reference proteome</keyword>
<reference evidence="2 3" key="1">
    <citation type="submission" date="2023-10" db="EMBL/GenBank/DDBJ databases">
        <authorList>
            <person name="Maclean D."/>
            <person name="Macfadyen A."/>
        </authorList>
    </citation>
    <scope>NUCLEOTIDE SEQUENCE [LARGE SCALE GENOMIC DNA]</scope>
</reference>
<evidence type="ECO:0008006" key="4">
    <source>
        <dbReference type="Google" id="ProtNLM"/>
    </source>
</evidence>